<dbReference type="GO" id="GO:0042953">
    <property type="term" value="P:lipoprotein transport"/>
    <property type="evidence" value="ECO:0007669"/>
    <property type="project" value="TreeGrafter"/>
</dbReference>
<evidence type="ECO:0000313" key="11">
    <source>
        <dbReference type="Proteomes" id="UP000503349"/>
    </source>
</evidence>
<accession>A0A6G1QH29</accession>
<evidence type="ECO:0000256" key="1">
    <source>
        <dbReference type="ARBA" id="ARBA00004613"/>
    </source>
</evidence>
<dbReference type="EMBL" id="CM015727">
    <property type="protein sequence ID" value="KAF3701548.1"/>
    <property type="molecule type" value="Genomic_DNA"/>
</dbReference>
<keyword evidence="2" id="KW-0813">Transport</keyword>
<dbReference type="Gene3D" id="1.25.10.20">
    <property type="entry name" value="Vitellinogen, superhelical"/>
    <property type="match status" value="1"/>
</dbReference>
<dbReference type="InterPro" id="IPR015816">
    <property type="entry name" value="Vitellinogen_b-sht_N"/>
</dbReference>
<dbReference type="GO" id="GO:0120020">
    <property type="term" value="F:cholesterol transfer activity"/>
    <property type="evidence" value="ECO:0007669"/>
    <property type="project" value="TreeGrafter"/>
</dbReference>
<evidence type="ECO:0000256" key="3">
    <source>
        <dbReference type="ARBA" id="ARBA00022525"/>
    </source>
</evidence>
<dbReference type="Pfam" id="PF06448">
    <property type="entry name" value="DUF1081"/>
    <property type="match status" value="1"/>
</dbReference>
<sequence>MAVGSKFKAYKKYVYQYTTEGRNGVVGASNLRNGHKVSCQVEIEVPQTCRFVMHTRDCVLSEASVMDSQGRPVYKQAPYSEAFKAAMSKKPLKFTAEEISSVQLYPEPHEPVNILNIKRGIISVLIVPPRQDDQSSFMSTVHGQCQTLYEVSAQKDPATHMTLSRDLSRCDQFYSRGHTNSPLALLQKLHRPMSKLITSTQDCNYQFDRGSHIMTALCTETHLYLPFSHENNGISSFVTQELRFQSSKRINKGAFDVNPSHSKPLHFEDPDDKAPLQTKDAVLSTLQDLMDSLSTDQGQKRTSLFHKLVSSLRVLRNETLSQTVNEMLARSGWLSWQALFQCGTPECTSAIFQALRTLDAQSLVVDTLVYWLSLQANPDAARVRDMLSMAQYKQSRAIMYAMANTVKKFHKGIVTPVVTDVSEFLETLLNDCSRENRDSDSDVPFDSEMTFLVLKVVGVMGEAMQAVSPSLISSLLRCAKKTDIPLSNQKAAIQAFRQMSITEEVKRIIMDVYQDTQSPVEKRIAAYVILMKNPDQDLVRDIVDSLENMRDEQLKSFVVSHLNNIRNLNKPQTQQLREYIELALKEQLSLTNKAFERMSRNYKINSAIGSVQSNVIFNGRDPLPKEVMLETTLKVFDYSYDIFEVDVDGMGFEPTIDALFGSKGFFPDSISKVMYWAGDKAQMLRDVLNRIPHDRDRMKREVPQDLVKGITNNFQKLMDELGSSPAPGVTAYLQLLGDEIGYMKASDIRKMAETLSIYYDTIRMLSMKVFYALVSSTENEVFAHYIFMENAFSLPTASGFPLRFSLAGVFTPGVKGGLTHSVSKIITDLSFMPSVGLEFITQMGVHIPDYVEAGLEMHTNIYHESSLKAKVTIKKNQMRLSIPAAKSNIQLLSISNRLLSVSSGQTNVVPSLVEDRTDSTDCQPLFSGLKFCTVVHYSNVTSIDNGPYSLLTGETRFALEIQPTGEVSEYTATITEETLREGDDSSEATATLKYNRNKKFFTTEVVIPDYDLEAGIKLSVTDIDAKGKKVHGITIDVTNRNVPQLTIAGHTKLEAMRDAMLQIQIAIPVLKTDASATVTLRKGENVFMELKTDIKLPETSYQQKAILKYDDDKFQVELTSDLNSEIQKLIPSLQEHHRQLQQHIDNVLDQKVAKTDMKLRHIVTKGIEFNKDKLAISFHLPFGGKRSEELNIPTTLSIPLIHLPNIGLYIPAKNYSLPPFAFPPSLDFTVPLLGLAEASTKISSNLYTWKGSISGGNNTLDAPSYIAQCKVIAQSPFNLLSYKFEGTGMMSGKADDNLKYLLNISFSHSLIDTSFSILETLRVTNRLNAKASYKIEASSPMGLQASIYYSAQATSTLNSDEVSGDGTVDGLLKIASFNTNASYSHSYSLHPLNREGRGESTLHFNSPFIQVHNMIFGVYANSELQIVSRTNAQKNILKHVAEIKYKDGKLTIKCSAAATAIGKSLSNNIEFGVSRHMSILRIESSADDDTNGAYSLITGSMDSSGLNLNCEGSLTFDTGRGLHKASVMISRKGLTISGTNSIQCSPVTVENIFNGALDNNGASLSSRTNAMAEESRGELNIEGKITPAEASLDSVLKCHAYDATTRNNMNIVLTRRALTFTASSMGTMQQMRSENSHTLTLTLWTLSLHSKTNNLICKDIFYKQDTKLDMKPFVVSFDLTNDVQYYDVTLNNEGHVKLGPNRVVLSGSMKGAYREQHNINNIYELTYDNMAAKMKYRLSGAVMDAQLSQSCELEFAGLSSKSNCEARINSEPLHFESTLRTVAQPFSLAVDAFVNSDGKINLYGKHTGQLYSKCLVKAEPLALAWSHDSRISTTHLLQSRETSINLDNTFHGLLTPSDQSLTWNVESKLNNYAYNQNMSAYHNPVKIGLEFSGAVLADTFSHLRKGKRSLPEMQEFSVTGFLKYDKNSDCHIIEIPFIKSFPAAFEELKNSFLKALGSLQEFINSLDVNQLIANFRAKLDQLPMRVNDVMQEMDLENKVNYFKAKLDYMINDLAVTMDDLESAMNNFKKSLENAMINIATKIGDLIYTVKDYVKGGQLSDKVTIALSQIRNQLQALDKKHEIKQSLLKAFHAIEDIVRQIDLQKLTESSAAWLQELDSQYRILQKIKDNLSELKEAIENFNIDMFFQVINDYFDSIEFPKYIDQLTYQIPSSEIANAIDSMNDVIVNWIDEYEIPNKLNAVYFYLKDLILKYNLDDHFKALMDQVVILIKEFKIKETVQTMVDALKSIKFEFVYDKIMHILQSITSQLRPIDFSKSIDHINKYISSVLHLMKEFDYSVFVDDTNKKIAQLRNYLNEQIQIYEIVQKIEAFREFLREIQNSIFAYLEELKNTNVADALRKLKNVIDTTFYIDIKLKVHDILEDARQRILDMDIRDEIHIYLQRTSESYSNIVAYISAQFNLLIDKIGEVTKDNKILTQIKQAVDGVLRVLKRTEIQVGSFTVPLTDLVIPAFTVKLNKLQEITIPAQILLPEFTILNSYTIPSITIDFEDIKARIVAIIDNIRQFEIQTPDPENIFGHLKVLYLPDLPDLTLPELTLSEIHFPSINIPKLNLKDFNITMLQIPLIKLPEVPSDICIPGFSKLHGEFRVNSPHYTLVTTGKIDNSTSTPQNPQFTATITSRAKSSLKPLEYTFEATARLEAPRMKKLLFTERVKASNMAFSADHEGSLRLTGSSAETSAITSIKATTQMYTADLYNIMTLTLKNGVSAGIDTNYNHNVDIPLIKISNQAAVKQNITATLESGNITVTGETAGNGKWSIQDYADEGTHKSNVKFNLNLSTAKLTFVGETDSKALKLRKTLTAESVILSHVTVKAKCETEVLSVKKSVVLLNGEAHIGDLKLALAASHEAEFNGSVIGTMSNLLKFMAHPYEIVLDVRNEVNSKIFLPLKLTGKVDLQQDYGIILNSEKQCTYWFALARFNQYKIKHNFTAENNDVEVFFYSSANGEANLDFLTVPLSIPLLTIPHLEMKTPEVRDFSLWEDAGFKALLTTPHQSFDMNLKLHYNKNPDVHSFDLHLEPMYSAISDNANIIQPQFEQYRDKVVALLKYSYDQAQSQYIKHKIDTSSIPPRIFTVPGYKIPILNIEVSAFRAEMPAFSYIIPKEFSTPSFRVPAISFSVPSYTLVLPSLEIPVIHVPETLSEIKLPTFTLPAVQDKIVIPAMGNTTFDFSFKSSVITLSANGGLYNQSDIVARFSGSSISVFDILNGKLDGTTSLTRKRGIKLANTVLLVHNNMEANHECAISLKKRSIEASVANKAKISLPFLSFEMNQELSGNTQTKPNIASMKKLNFMFKIPLIESVGKGNIDINWVIEALSSYVSLETSTQGMSDVTVMGVYNIAGDINNEASYYLNANGFRSTVKTTLNSNIDKQEKQKRSSDHNLFHFDLNKNLAVDASLRRMLATVDYKSRNNVDFASFNTNGRHIVKGELAFLPLTTFKTTLNIDASQPSSLGDAGVIYNINLAISPEKQSFACNSKKQLSSLIHACDLLLSNDESEVHMNLTCSMEGHLVFLKSVKLPVYQKTLWDVLKFDQVTNMENLQFLNITLSTLYTKATECQVYEIPFKLFEYGITFSIPEIRIAVPPWVERISHSLKNIDMRFDPNVPDHLTHIGEHTIGLNELTGQILNFEVPAIFIPEQKIQIPEIALHLPSSVFIPAFGALSTTLMLSSTIYNMSTIANLEKQNSSLITFLNSSSSSTLTFLEYDLSASATLGFDNGVISLTGESKLIHNDITVALQHVLAQNLRDARHTLNIDLTSRTFADVSFNFASRKDGLTAFMSSPSFGFLGLHFQQRSPSQLYGKVFSRYLSAPNKDIDVFTAKATISNSHNLSLHLSWNLDFFHDVTEGTKDRIPAMVDASLKFINKYHTAHFGFDLNRGSMKLKNTISSGIDRAYDEVIMSLKTLPKLIKHLTGQIKEVYSKVSDSLMSMSVQDVVDKLAYKAREVLKPIKDKISVLLDKITQFLSDTSFTVPGSEGKLSSLEMIQLTLWSTSSAIEKAIQGFVNFMEKISNYISGTEFSIPGTDVAINGKKFLDKLTFHTTSVYNQLRDSLRKGFELLHKAVNDYFNVIYAKSEKFITFLKDENVKVASQADVIYAEILQTSKQLTEEAKKYMTEYKELTKLKIHKAYIAVGKEHVTTNAKDTVSFLQSHLYQGLNETVELMKKTSQATVPYIRVSNNKIDVEIPLPFH</sequence>
<dbReference type="GO" id="GO:0034362">
    <property type="term" value="C:low-density lipoprotein particle"/>
    <property type="evidence" value="ECO:0007669"/>
    <property type="project" value="TreeGrafter"/>
</dbReference>
<dbReference type="GO" id="GO:0030301">
    <property type="term" value="P:cholesterol transport"/>
    <property type="evidence" value="ECO:0007669"/>
    <property type="project" value="TreeGrafter"/>
</dbReference>
<evidence type="ECO:0000256" key="6">
    <source>
        <dbReference type="ARBA" id="ARBA00023180"/>
    </source>
</evidence>
<dbReference type="GO" id="GO:0006642">
    <property type="term" value="P:triglyceride mobilization"/>
    <property type="evidence" value="ECO:0007669"/>
    <property type="project" value="TreeGrafter"/>
</dbReference>
<dbReference type="InterPro" id="IPR001747">
    <property type="entry name" value="Vitellogenin_N"/>
</dbReference>
<dbReference type="GO" id="GO:0034361">
    <property type="term" value="C:very-low-density lipoprotein particle"/>
    <property type="evidence" value="ECO:0007669"/>
    <property type="project" value="TreeGrafter"/>
</dbReference>
<dbReference type="InterPro" id="IPR011030">
    <property type="entry name" value="Lipovitellin_superhlx_dom"/>
</dbReference>
<dbReference type="Pfam" id="PF01347">
    <property type="entry name" value="Vitellogenin_N"/>
    <property type="match status" value="1"/>
</dbReference>
<dbReference type="PROSITE" id="PS51211">
    <property type="entry name" value="VITELLOGENIN"/>
    <property type="match status" value="1"/>
</dbReference>
<keyword evidence="10" id="KW-0449">Lipoprotein</keyword>
<dbReference type="Proteomes" id="UP000503349">
    <property type="component" value="Chromosome 16"/>
</dbReference>
<dbReference type="GO" id="GO:0050750">
    <property type="term" value="F:low-density lipoprotein particle receptor binding"/>
    <property type="evidence" value="ECO:0007669"/>
    <property type="project" value="TreeGrafter"/>
</dbReference>
<feature type="coiled-coil region" evidence="8">
    <location>
        <begin position="2113"/>
        <end position="2143"/>
    </location>
</feature>
<gene>
    <name evidence="10" type="ORF">EXN66_Car017236</name>
</gene>
<evidence type="ECO:0000256" key="5">
    <source>
        <dbReference type="ARBA" id="ARBA00023055"/>
    </source>
</evidence>
<keyword evidence="5" id="KW-0445">Lipid transport</keyword>
<dbReference type="PANTHER" id="PTHR13769">
    <property type="entry name" value="APOLIPOPROTEIN B"/>
    <property type="match status" value="1"/>
</dbReference>
<feature type="coiled-coil region" evidence="8">
    <location>
        <begin position="4107"/>
        <end position="4134"/>
    </location>
</feature>
<evidence type="ECO:0000256" key="7">
    <source>
        <dbReference type="PROSITE-ProRule" id="PRU00557"/>
    </source>
</evidence>
<dbReference type="SUPFAM" id="SSF56968">
    <property type="entry name" value="Lipovitellin-phosvitin complex, beta-sheet shell regions"/>
    <property type="match status" value="2"/>
</dbReference>
<feature type="coiled-coil region" evidence="8">
    <location>
        <begin position="2010"/>
        <end position="2037"/>
    </location>
</feature>
<protein>
    <submittedName>
        <fullName evidence="10">Apolipoprotein B-100</fullName>
    </submittedName>
</protein>
<keyword evidence="6" id="KW-0325">Glycoprotein</keyword>
<dbReference type="GO" id="GO:0034359">
    <property type="term" value="C:mature chylomicron"/>
    <property type="evidence" value="ECO:0007669"/>
    <property type="project" value="TreeGrafter"/>
</dbReference>
<dbReference type="InterPro" id="IPR052418">
    <property type="entry name" value="Apolipoprotein_B"/>
</dbReference>
<dbReference type="Pfam" id="PF09172">
    <property type="entry name" value="Vit_open_b-sht"/>
    <property type="match status" value="1"/>
</dbReference>
<feature type="domain" description="Vitellogenin" evidence="9">
    <location>
        <begin position="7"/>
        <end position="633"/>
    </location>
</feature>
<reference evidence="10 11" key="1">
    <citation type="submission" date="2019-02" db="EMBL/GenBank/DDBJ databases">
        <title>Opniocepnalus argus genome.</title>
        <authorList>
            <person name="Zhou C."/>
            <person name="Xiao S."/>
        </authorList>
    </citation>
    <scope>NUCLEOTIDE SEQUENCE [LARGE SCALE GENOMIC DNA]</scope>
    <source>
        <strain evidence="10">OARG1902GOOAL</strain>
        <tissue evidence="10">Muscle</tissue>
    </source>
</reference>
<dbReference type="GO" id="GO:0042632">
    <property type="term" value="P:cholesterol homeostasis"/>
    <property type="evidence" value="ECO:0007669"/>
    <property type="project" value="TreeGrafter"/>
</dbReference>
<dbReference type="InterPro" id="IPR015255">
    <property type="entry name" value="Vitellinogen_open_b-sht"/>
</dbReference>
<proteinExistence type="predicted"/>
<dbReference type="Gene3D" id="2.20.80.10">
    <property type="entry name" value="Lipovitellin-phosvitin complex, chain A, domain 4"/>
    <property type="match status" value="1"/>
</dbReference>
<comment type="caution">
    <text evidence="7">Lacks conserved residue(s) required for the propagation of feature annotation.</text>
</comment>
<keyword evidence="4" id="KW-0732">Signal</keyword>
<evidence type="ECO:0000256" key="4">
    <source>
        <dbReference type="ARBA" id="ARBA00022729"/>
    </source>
</evidence>
<dbReference type="SMART" id="SM01169">
    <property type="entry name" value="DUF1943"/>
    <property type="match status" value="1"/>
</dbReference>
<keyword evidence="8" id="KW-0175">Coiled coil</keyword>
<dbReference type="InterPro" id="IPR015819">
    <property type="entry name" value="Lipid_transp_b-sht_shell"/>
</dbReference>
<keyword evidence="11" id="KW-1185">Reference proteome</keyword>
<dbReference type="SMART" id="SM00638">
    <property type="entry name" value="LPD_N"/>
    <property type="match status" value="1"/>
</dbReference>
<dbReference type="Gene3D" id="2.30.230.10">
    <property type="entry name" value="Lipovitellin, beta-sheet shell regions, chain A"/>
    <property type="match status" value="1"/>
</dbReference>
<reference evidence="11" key="2">
    <citation type="submission" date="2019-02" db="EMBL/GenBank/DDBJ databases">
        <title>Opniocepnalus argus Var Kimnra genome.</title>
        <authorList>
            <person name="Zhou C."/>
            <person name="Xiao S."/>
        </authorList>
    </citation>
    <scope>NUCLEOTIDE SEQUENCE [LARGE SCALE GENOMIC DNA]</scope>
</reference>
<evidence type="ECO:0000313" key="10">
    <source>
        <dbReference type="EMBL" id="KAF3701548.1"/>
    </source>
</evidence>
<evidence type="ECO:0000256" key="2">
    <source>
        <dbReference type="ARBA" id="ARBA00022448"/>
    </source>
</evidence>
<dbReference type="SUPFAM" id="SSF48431">
    <property type="entry name" value="Lipovitellin-phosvitin complex, superhelical domain"/>
    <property type="match status" value="1"/>
</dbReference>
<dbReference type="PANTHER" id="PTHR13769:SF6">
    <property type="entry name" value="APOLIPOPROTEIN B-100"/>
    <property type="match status" value="1"/>
</dbReference>
<organism evidence="10 11">
    <name type="scientific">Channa argus</name>
    <name type="common">Northern snakehead</name>
    <name type="synonym">Ophicephalus argus</name>
    <dbReference type="NCBI Taxonomy" id="215402"/>
    <lineage>
        <taxon>Eukaryota</taxon>
        <taxon>Metazoa</taxon>
        <taxon>Chordata</taxon>
        <taxon>Craniata</taxon>
        <taxon>Vertebrata</taxon>
        <taxon>Euteleostomi</taxon>
        <taxon>Actinopterygii</taxon>
        <taxon>Neopterygii</taxon>
        <taxon>Teleostei</taxon>
        <taxon>Neoteleostei</taxon>
        <taxon>Acanthomorphata</taxon>
        <taxon>Anabantaria</taxon>
        <taxon>Anabantiformes</taxon>
        <taxon>Channoidei</taxon>
        <taxon>Channidae</taxon>
        <taxon>Channa</taxon>
    </lineage>
</organism>
<evidence type="ECO:0000256" key="8">
    <source>
        <dbReference type="SAM" id="Coils"/>
    </source>
</evidence>
<comment type="subcellular location">
    <subcellularLocation>
        <location evidence="1">Secreted</location>
    </subcellularLocation>
</comment>
<keyword evidence="3" id="KW-0964">Secreted</keyword>
<evidence type="ECO:0000259" key="9">
    <source>
        <dbReference type="PROSITE" id="PS51211"/>
    </source>
</evidence>
<dbReference type="InterPro" id="IPR009454">
    <property type="entry name" value="Lipid_transpt_open_b-sht"/>
</dbReference>
<name>A0A6G1QH29_CHAAH</name>